<dbReference type="AlphaFoldDB" id="A0A0H4X2W5"/>
<dbReference type="eggNOG" id="COG3628">
    <property type="taxonomic scope" value="Bacteria"/>
</dbReference>
<proteinExistence type="predicted"/>
<evidence type="ECO:0000313" key="1">
    <source>
        <dbReference type="EMBL" id="AKQ68238.1"/>
    </source>
</evidence>
<dbReference type="EMBL" id="CP012109">
    <property type="protein sequence ID" value="AKQ68238.1"/>
    <property type="molecule type" value="Genomic_DNA"/>
</dbReference>
<dbReference type="PATRIC" id="fig|1297742.4.peg.5225"/>
<dbReference type="STRING" id="1297742.A176_005150"/>
<evidence type="ECO:0000313" key="2">
    <source>
        <dbReference type="Proteomes" id="UP000009026"/>
    </source>
</evidence>
<dbReference type="KEGG" id="mym:A176_005150"/>
<gene>
    <name evidence="1" type="ORF">A176_005150</name>
</gene>
<keyword evidence="2" id="KW-1185">Reference proteome</keyword>
<organism evidence="1 2">
    <name type="scientific">Pseudomyxococcus hansupus</name>
    <dbReference type="NCBI Taxonomy" id="1297742"/>
    <lineage>
        <taxon>Bacteria</taxon>
        <taxon>Pseudomonadati</taxon>
        <taxon>Myxococcota</taxon>
        <taxon>Myxococcia</taxon>
        <taxon>Myxococcales</taxon>
        <taxon>Cystobacterineae</taxon>
        <taxon>Myxococcaceae</taxon>
        <taxon>Pseudomyxococcus</taxon>
    </lineage>
</organism>
<name>A0A0H4X2W5_9BACT</name>
<dbReference type="Proteomes" id="UP000009026">
    <property type="component" value="Chromosome"/>
</dbReference>
<reference evidence="1 2" key="1">
    <citation type="journal article" date="2016" name="PLoS ONE">
        <title>Complete Genome Sequence and Comparative Genomics of a Novel Myxobacterium Myxococcus hansupus.</title>
        <authorList>
            <person name="Sharma G."/>
            <person name="Narwani T."/>
            <person name="Subramanian S."/>
        </authorList>
    </citation>
    <scope>NUCLEOTIDE SEQUENCE [LARGE SCALE GENOMIC DNA]</scope>
    <source>
        <strain evidence="2">mixupus</strain>
    </source>
</reference>
<sequence length="49" mass="5366">MSVRGALARWLPGVQRVQVRVEQDAATLTLRVRVHEGDSAADVEVPLRG</sequence>
<protein>
    <submittedName>
        <fullName evidence="1">Uncharacterized protein</fullName>
    </submittedName>
</protein>
<accession>A0A0H4X2W5</accession>